<feature type="region of interest" description="Disordered" evidence="1">
    <location>
        <begin position="1"/>
        <end position="65"/>
    </location>
</feature>
<feature type="compositionally biased region" description="Polar residues" evidence="1">
    <location>
        <begin position="30"/>
        <end position="46"/>
    </location>
</feature>
<protein>
    <submittedName>
        <fullName evidence="2">Uncharacterized protein</fullName>
    </submittedName>
</protein>
<dbReference type="Proteomes" id="UP001341840">
    <property type="component" value="Unassembled WGS sequence"/>
</dbReference>
<dbReference type="EMBL" id="JASCZI010242828">
    <property type="protein sequence ID" value="MED6212151.1"/>
    <property type="molecule type" value="Genomic_DNA"/>
</dbReference>
<gene>
    <name evidence="2" type="ORF">PIB30_080468</name>
</gene>
<reference evidence="2 3" key="1">
    <citation type="journal article" date="2023" name="Plants (Basel)">
        <title>Bridging the Gap: Combining Genomics and Transcriptomics Approaches to Understand Stylosanthes scabra, an Orphan Legume from the Brazilian Caatinga.</title>
        <authorList>
            <person name="Ferreira-Neto J.R.C."/>
            <person name="da Silva M.D."/>
            <person name="Binneck E."/>
            <person name="de Melo N.F."/>
            <person name="da Silva R.H."/>
            <person name="de Melo A.L.T.M."/>
            <person name="Pandolfi V."/>
            <person name="Bustamante F.O."/>
            <person name="Brasileiro-Vidal A.C."/>
            <person name="Benko-Iseppon A.M."/>
        </authorList>
    </citation>
    <scope>NUCLEOTIDE SEQUENCE [LARGE SCALE GENOMIC DNA]</scope>
    <source>
        <tissue evidence="2">Leaves</tissue>
    </source>
</reference>
<comment type="caution">
    <text evidence="2">The sequence shown here is derived from an EMBL/GenBank/DDBJ whole genome shotgun (WGS) entry which is preliminary data.</text>
</comment>
<organism evidence="2 3">
    <name type="scientific">Stylosanthes scabra</name>
    <dbReference type="NCBI Taxonomy" id="79078"/>
    <lineage>
        <taxon>Eukaryota</taxon>
        <taxon>Viridiplantae</taxon>
        <taxon>Streptophyta</taxon>
        <taxon>Embryophyta</taxon>
        <taxon>Tracheophyta</taxon>
        <taxon>Spermatophyta</taxon>
        <taxon>Magnoliopsida</taxon>
        <taxon>eudicotyledons</taxon>
        <taxon>Gunneridae</taxon>
        <taxon>Pentapetalae</taxon>
        <taxon>rosids</taxon>
        <taxon>fabids</taxon>
        <taxon>Fabales</taxon>
        <taxon>Fabaceae</taxon>
        <taxon>Papilionoideae</taxon>
        <taxon>50 kb inversion clade</taxon>
        <taxon>dalbergioids sensu lato</taxon>
        <taxon>Dalbergieae</taxon>
        <taxon>Pterocarpus clade</taxon>
        <taxon>Stylosanthes</taxon>
    </lineage>
</organism>
<accession>A0ABU6YQJ2</accession>
<name>A0ABU6YQJ2_9FABA</name>
<proteinExistence type="predicted"/>
<evidence type="ECO:0000313" key="3">
    <source>
        <dbReference type="Proteomes" id="UP001341840"/>
    </source>
</evidence>
<evidence type="ECO:0000313" key="2">
    <source>
        <dbReference type="EMBL" id="MED6212151.1"/>
    </source>
</evidence>
<sequence>MSRWQPHRGPTSSLSLPPTNPPEPPFRSSSITASAKTFTRPSSFTNPIPLRAASSTAPTQQHRTEPATILHQLLQVPIQAQLRHRFQSAFIGSSTVRFGDFHR</sequence>
<evidence type="ECO:0000256" key="1">
    <source>
        <dbReference type="SAM" id="MobiDB-lite"/>
    </source>
</evidence>
<keyword evidence="3" id="KW-1185">Reference proteome</keyword>
<feature type="non-terminal residue" evidence="2">
    <location>
        <position position="103"/>
    </location>
</feature>